<organism evidence="4 5">
    <name type="scientific">Ktedonobacter robiniae</name>
    <dbReference type="NCBI Taxonomy" id="2778365"/>
    <lineage>
        <taxon>Bacteria</taxon>
        <taxon>Bacillati</taxon>
        <taxon>Chloroflexota</taxon>
        <taxon>Ktedonobacteria</taxon>
        <taxon>Ktedonobacterales</taxon>
        <taxon>Ktedonobacteraceae</taxon>
        <taxon>Ktedonobacter</taxon>
    </lineage>
</organism>
<dbReference type="InterPro" id="IPR019775">
    <property type="entry name" value="WD40_repeat_CS"/>
</dbReference>
<dbReference type="InterPro" id="IPR001680">
    <property type="entry name" value="WD40_rpt"/>
</dbReference>
<dbReference type="PANTHER" id="PTHR19848">
    <property type="entry name" value="WD40 REPEAT PROTEIN"/>
    <property type="match status" value="1"/>
</dbReference>
<dbReference type="PROSITE" id="PS00678">
    <property type="entry name" value="WD_REPEATS_1"/>
    <property type="match status" value="1"/>
</dbReference>
<keyword evidence="2" id="KW-0677">Repeat</keyword>
<dbReference type="Proteomes" id="UP000654345">
    <property type="component" value="Unassembled WGS sequence"/>
</dbReference>
<dbReference type="Gene3D" id="2.130.10.10">
    <property type="entry name" value="YVTN repeat-like/Quinoprotein amine dehydrogenase"/>
    <property type="match status" value="2"/>
</dbReference>
<protein>
    <recommendedName>
        <fullName evidence="6">Anaphase-promoting complex subunit 4 WD40 domain-containing protein</fullName>
    </recommendedName>
</protein>
<proteinExistence type="predicted"/>
<dbReference type="Pfam" id="PF00400">
    <property type="entry name" value="WD40"/>
    <property type="match status" value="3"/>
</dbReference>
<evidence type="ECO:0000313" key="5">
    <source>
        <dbReference type="Proteomes" id="UP000654345"/>
    </source>
</evidence>
<sequence>MYSVAWFTKNTTKDTTTYLASASADQTVQVIDMEYDPDVYGSSPPASYIYRGHKDSVNSVAWSPDGTHLASASRNGLVRITKLVGGPSKITSYSEFSVVGGDDVLTYAGHKGSVHAVAWSPNGRYLASASADITVQVWDATNGKTIVRYREHRNVVTCVAWSPDGTRLASASSDGTVQVWNATDGSRILTYSGHKGPVQVVAWWKTPGLGFC</sequence>
<feature type="repeat" description="WD" evidence="3">
    <location>
        <begin position="149"/>
        <end position="190"/>
    </location>
</feature>
<dbReference type="InterPro" id="IPR020472">
    <property type="entry name" value="WD40_PAC1"/>
</dbReference>
<dbReference type="InterPro" id="IPR015943">
    <property type="entry name" value="WD40/YVTN_repeat-like_dom_sf"/>
</dbReference>
<feature type="repeat" description="WD" evidence="3">
    <location>
        <begin position="50"/>
        <end position="80"/>
    </location>
</feature>
<reference evidence="4 5" key="1">
    <citation type="journal article" date="2021" name="Int. J. Syst. Evol. Microbiol.">
        <title>Reticulibacter mediterranei gen. nov., sp. nov., within the new family Reticulibacteraceae fam. nov., and Ktedonospora formicarum gen. nov., sp. nov., Ktedonobacter robiniae sp. nov., Dictyobacter formicarum sp. nov. and Dictyobacter arantiisoli sp. nov., belonging to the class Ktedonobacteria.</title>
        <authorList>
            <person name="Yabe S."/>
            <person name="Zheng Y."/>
            <person name="Wang C.M."/>
            <person name="Sakai Y."/>
            <person name="Abe K."/>
            <person name="Yokota A."/>
            <person name="Donadio S."/>
            <person name="Cavaletti L."/>
            <person name="Monciardini P."/>
        </authorList>
    </citation>
    <scope>NUCLEOTIDE SEQUENCE [LARGE SCALE GENOMIC DNA]</scope>
    <source>
        <strain evidence="4 5">SOSP1-30</strain>
    </source>
</reference>
<evidence type="ECO:0000256" key="3">
    <source>
        <dbReference type="PROSITE-ProRule" id="PRU00221"/>
    </source>
</evidence>
<dbReference type="InterPro" id="IPR036322">
    <property type="entry name" value="WD40_repeat_dom_sf"/>
</dbReference>
<evidence type="ECO:0008006" key="6">
    <source>
        <dbReference type="Google" id="ProtNLM"/>
    </source>
</evidence>
<feature type="repeat" description="WD" evidence="3">
    <location>
        <begin position="107"/>
        <end position="148"/>
    </location>
</feature>
<comment type="caution">
    <text evidence="4">The sequence shown here is derived from an EMBL/GenBank/DDBJ whole genome shotgun (WGS) entry which is preliminary data.</text>
</comment>
<dbReference type="PROSITE" id="PS50082">
    <property type="entry name" value="WD_REPEATS_2"/>
    <property type="match status" value="3"/>
</dbReference>
<evidence type="ECO:0000256" key="2">
    <source>
        <dbReference type="ARBA" id="ARBA00022737"/>
    </source>
</evidence>
<dbReference type="PROSITE" id="PS50294">
    <property type="entry name" value="WD_REPEATS_REGION"/>
    <property type="match status" value="3"/>
</dbReference>
<dbReference type="SUPFAM" id="SSF50978">
    <property type="entry name" value="WD40 repeat-like"/>
    <property type="match status" value="1"/>
</dbReference>
<name>A0ABQ3ULL6_9CHLR</name>
<keyword evidence="1 3" id="KW-0853">WD repeat</keyword>
<dbReference type="PANTHER" id="PTHR19848:SF8">
    <property type="entry name" value="F-BOX AND WD REPEAT DOMAIN CONTAINING 7"/>
    <property type="match status" value="1"/>
</dbReference>
<gene>
    <name evidence="4" type="ORF">KSB_20270</name>
</gene>
<dbReference type="PRINTS" id="PR00320">
    <property type="entry name" value="GPROTEINBRPT"/>
</dbReference>
<evidence type="ECO:0000313" key="4">
    <source>
        <dbReference type="EMBL" id="GHO53552.1"/>
    </source>
</evidence>
<dbReference type="EMBL" id="BNJG01000001">
    <property type="protein sequence ID" value="GHO53552.1"/>
    <property type="molecule type" value="Genomic_DNA"/>
</dbReference>
<dbReference type="SMART" id="SM00320">
    <property type="entry name" value="WD40"/>
    <property type="match status" value="3"/>
</dbReference>
<accession>A0ABQ3ULL6</accession>
<evidence type="ECO:0000256" key="1">
    <source>
        <dbReference type="ARBA" id="ARBA00022574"/>
    </source>
</evidence>
<keyword evidence="5" id="KW-1185">Reference proteome</keyword>